<keyword evidence="1 2" id="KW-0732">Signal</keyword>
<dbReference type="CDD" id="cd22191">
    <property type="entry name" value="DPBB_RlpA_EXP_N-like"/>
    <property type="match status" value="1"/>
</dbReference>
<evidence type="ECO:0000313" key="4">
    <source>
        <dbReference type="Proteomes" id="UP000076842"/>
    </source>
</evidence>
<evidence type="ECO:0000313" key="3">
    <source>
        <dbReference type="EMBL" id="KZT53569.1"/>
    </source>
</evidence>
<dbReference type="Gene3D" id="2.40.40.10">
    <property type="entry name" value="RlpA-like domain"/>
    <property type="match status" value="1"/>
</dbReference>
<gene>
    <name evidence="3" type="ORF">CALCODRAFT_501001</name>
</gene>
<dbReference type="EMBL" id="KV424034">
    <property type="protein sequence ID" value="KZT53569.1"/>
    <property type="molecule type" value="Genomic_DNA"/>
</dbReference>
<dbReference type="Proteomes" id="UP000076842">
    <property type="component" value="Unassembled WGS sequence"/>
</dbReference>
<protein>
    <recommendedName>
        <fullName evidence="5">RlpA-like protein double-psi beta-barrel domain-containing protein</fullName>
    </recommendedName>
</protein>
<dbReference type="InParanoid" id="A0A165DUG4"/>
<organism evidence="3 4">
    <name type="scientific">Calocera cornea HHB12733</name>
    <dbReference type="NCBI Taxonomy" id="1353952"/>
    <lineage>
        <taxon>Eukaryota</taxon>
        <taxon>Fungi</taxon>
        <taxon>Dikarya</taxon>
        <taxon>Basidiomycota</taxon>
        <taxon>Agaricomycotina</taxon>
        <taxon>Dacrymycetes</taxon>
        <taxon>Dacrymycetales</taxon>
        <taxon>Dacrymycetaceae</taxon>
        <taxon>Calocera</taxon>
    </lineage>
</organism>
<dbReference type="SUPFAM" id="SSF50685">
    <property type="entry name" value="Barwin-like endoglucanases"/>
    <property type="match status" value="1"/>
</dbReference>
<dbReference type="PANTHER" id="PTHR31836">
    <property type="match status" value="1"/>
</dbReference>
<dbReference type="InterPro" id="IPR036908">
    <property type="entry name" value="RlpA-like_sf"/>
</dbReference>
<dbReference type="OrthoDB" id="623670at2759"/>
<keyword evidence="4" id="KW-1185">Reference proteome</keyword>
<sequence length="135" mass="14392">MFALVTLLLAPLALALPAPVDTSSLESTQFTGRATWFEVGLGACGYTDTDADYLVALNEPQYTSGDYCNRFLLVENAATGASAVAKVRDECPGCAWGSLDMSPDLFKALSSGGLDEGVFDIKWNFYYDGWAPAGN</sequence>
<dbReference type="AlphaFoldDB" id="A0A165DUG4"/>
<dbReference type="InterPro" id="IPR051477">
    <property type="entry name" value="Expansin_CellWall"/>
</dbReference>
<name>A0A165DUG4_9BASI</name>
<accession>A0A165DUG4</accession>
<dbReference type="PANTHER" id="PTHR31836:SF25">
    <property type="entry name" value="RLPA-LIKE PROTEIN DOUBLE-PSI BETA-BARREL DOMAIN-CONTAINING PROTEIN"/>
    <property type="match status" value="1"/>
</dbReference>
<evidence type="ECO:0000256" key="1">
    <source>
        <dbReference type="ARBA" id="ARBA00022729"/>
    </source>
</evidence>
<reference evidence="3 4" key="1">
    <citation type="journal article" date="2016" name="Mol. Biol. Evol.">
        <title>Comparative Genomics of Early-Diverging Mushroom-Forming Fungi Provides Insights into the Origins of Lignocellulose Decay Capabilities.</title>
        <authorList>
            <person name="Nagy L.G."/>
            <person name="Riley R."/>
            <person name="Tritt A."/>
            <person name="Adam C."/>
            <person name="Daum C."/>
            <person name="Floudas D."/>
            <person name="Sun H."/>
            <person name="Yadav J.S."/>
            <person name="Pangilinan J."/>
            <person name="Larsson K.H."/>
            <person name="Matsuura K."/>
            <person name="Barry K."/>
            <person name="Labutti K."/>
            <person name="Kuo R."/>
            <person name="Ohm R.A."/>
            <person name="Bhattacharya S.S."/>
            <person name="Shirouzu T."/>
            <person name="Yoshinaga Y."/>
            <person name="Martin F.M."/>
            <person name="Grigoriev I.V."/>
            <person name="Hibbett D.S."/>
        </authorList>
    </citation>
    <scope>NUCLEOTIDE SEQUENCE [LARGE SCALE GENOMIC DNA]</scope>
    <source>
        <strain evidence="3 4">HHB12733</strain>
    </source>
</reference>
<feature type="chain" id="PRO_5012972360" description="RlpA-like protein double-psi beta-barrel domain-containing protein" evidence="2">
    <location>
        <begin position="16"/>
        <end position="135"/>
    </location>
</feature>
<dbReference type="STRING" id="1353952.A0A165DUG4"/>
<evidence type="ECO:0000256" key="2">
    <source>
        <dbReference type="SAM" id="SignalP"/>
    </source>
</evidence>
<proteinExistence type="predicted"/>
<evidence type="ECO:0008006" key="5">
    <source>
        <dbReference type="Google" id="ProtNLM"/>
    </source>
</evidence>
<feature type="signal peptide" evidence="2">
    <location>
        <begin position="1"/>
        <end position="15"/>
    </location>
</feature>